<evidence type="ECO:0000313" key="1">
    <source>
        <dbReference type="EMBL" id="EBU8137038.1"/>
    </source>
</evidence>
<sequence length="76" mass="8918">MVLLSVLWLEWNCLQPTSKNNRYDRQCKSKYRDLRQTFLYPDSPSMATSVRYATHAGYTLFPTGYRSHKPEQNAGE</sequence>
<proteinExistence type="predicted"/>
<comment type="caution">
    <text evidence="1">The sequence shown here is derived from an EMBL/GenBank/DDBJ whole genome shotgun (WGS) entry which is preliminary data.</text>
</comment>
<dbReference type="AlphaFoldDB" id="A0A5V6NKB1"/>
<organism evidence="1">
    <name type="scientific">Salmonella enterica subsp. enterica serovar Poona</name>
    <dbReference type="NCBI Taxonomy" id="436295"/>
    <lineage>
        <taxon>Bacteria</taxon>
        <taxon>Pseudomonadati</taxon>
        <taxon>Pseudomonadota</taxon>
        <taxon>Gammaproteobacteria</taxon>
        <taxon>Enterobacterales</taxon>
        <taxon>Enterobacteriaceae</taxon>
        <taxon>Salmonella</taxon>
    </lineage>
</organism>
<dbReference type="EMBL" id="AAHDIV010000081">
    <property type="protein sequence ID" value="EBU8137038.1"/>
    <property type="molecule type" value="Genomic_DNA"/>
</dbReference>
<name>A0A5V6NKB1_SALET</name>
<gene>
    <name evidence="1" type="ORF">DLM27_26030</name>
</gene>
<reference evidence="1" key="1">
    <citation type="submission" date="2018-05" db="EMBL/GenBank/DDBJ databases">
        <authorList>
            <person name="Ashton P.M."/>
            <person name="Dallman T."/>
            <person name="Nair S."/>
            <person name="De Pinna E."/>
            <person name="Peters T."/>
            <person name="Grant K."/>
        </authorList>
    </citation>
    <scope>NUCLEOTIDE SEQUENCE [LARGE SCALE GENOMIC DNA]</scope>
    <source>
        <strain evidence="1">127535</strain>
    </source>
</reference>
<dbReference type="Proteomes" id="UP000839895">
    <property type="component" value="Unassembled WGS sequence"/>
</dbReference>
<accession>A0A5V6NKB1</accession>
<protein>
    <submittedName>
        <fullName evidence="1">Uncharacterized protein</fullName>
    </submittedName>
</protein>